<evidence type="ECO:0000313" key="5">
    <source>
        <dbReference type="EMBL" id="TCM71139.1"/>
    </source>
</evidence>
<dbReference type="Pfam" id="PF03573">
    <property type="entry name" value="OprD"/>
    <property type="match status" value="1"/>
</dbReference>
<accession>A0A4R1Y471</accession>
<feature type="chain" id="PRO_5020605009" evidence="4">
    <location>
        <begin position="24"/>
        <end position="433"/>
    </location>
</feature>
<feature type="signal peptide" evidence="4">
    <location>
        <begin position="1"/>
        <end position="23"/>
    </location>
</feature>
<dbReference type="GO" id="GO:0015288">
    <property type="term" value="F:porin activity"/>
    <property type="evidence" value="ECO:0007669"/>
    <property type="project" value="TreeGrafter"/>
</dbReference>
<dbReference type="Gene3D" id="2.40.160.10">
    <property type="entry name" value="Porin"/>
    <property type="match status" value="1"/>
</dbReference>
<dbReference type="PANTHER" id="PTHR34596:SF2">
    <property type="entry name" value="CHITOPORIN"/>
    <property type="match status" value="1"/>
</dbReference>
<gene>
    <name evidence="5" type="ORF">EC844_101427</name>
</gene>
<evidence type="ECO:0000313" key="6">
    <source>
        <dbReference type="Proteomes" id="UP000294963"/>
    </source>
</evidence>
<evidence type="ECO:0000256" key="1">
    <source>
        <dbReference type="ARBA" id="ARBA00009075"/>
    </source>
</evidence>
<comment type="caution">
    <text evidence="5">The sequence shown here is derived from an EMBL/GenBank/DDBJ whole genome shotgun (WGS) entry which is preliminary data.</text>
</comment>
<dbReference type="Proteomes" id="UP000294963">
    <property type="component" value="Unassembled WGS sequence"/>
</dbReference>
<dbReference type="EMBL" id="SLVJ01000001">
    <property type="protein sequence ID" value="TCM71139.1"/>
    <property type="molecule type" value="Genomic_DNA"/>
</dbReference>
<evidence type="ECO:0000256" key="4">
    <source>
        <dbReference type="SAM" id="SignalP"/>
    </source>
</evidence>
<keyword evidence="6" id="KW-1185">Reference proteome</keyword>
<reference evidence="5 6" key="1">
    <citation type="submission" date="2019-03" db="EMBL/GenBank/DDBJ databases">
        <title>Genomic analyses of the natural microbiome of Caenorhabditis elegans.</title>
        <authorList>
            <person name="Samuel B."/>
        </authorList>
    </citation>
    <scope>NUCLEOTIDE SEQUENCE [LARGE SCALE GENOMIC DNA]</scope>
    <source>
        <strain evidence="5 6">JUb89</strain>
    </source>
</reference>
<dbReference type="OrthoDB" id="6759120at2"/>
<proteinExistence type="inferred from homology"/>
<name>A0A4R1Y471_ACICA</name>
<comment type="similarity">
    <text evidence="1">Belongs to the outer membrane porin (Opr) (TC 1.B.25) family.</text>
</comment>
<keyword evidence="2" id="KW-0813">Transport</keyword>
<dbReference type="GO" id="GO:0016020">
    <property type="term" value="C:membrane"/>
    <property type="evidence" value="ECO:0007669"/>
    <property type="project" value="InterPro"/>
</dbReference>
<dbReference type="InterPro" id="IPR023614">
    <property type="entry name" value="Porin_dom_sf"/>
</dbReference>
<dbReference type="PANTHER" id="PTHR34596">
    <property type="entry name" value="CHITOPORIN"/>
    <property type="match status" value="1"/>
</dbReference>
<keyword evidence="3 4" id="KW-0732">Signal</keyword>
<evidence type="ECO:0000256" key="2">
    <source>
        <dbReference type="ARBA" id="ARBA00022448"/>
    </source>
</evidence>
<dbReference type="AlphaFoldDB" id="A0A4R1Y471"/>
<sequence length="433" mass="48163">MLNVQKLTLAALIQVFFVSSAFASEQSESKGFVDDTTASVLLRNGWIGRDKKDPDVHDQSSWGQAAMVSVESGFTPGIVGFGIGITGDVGFKIGENKHSGNDMLPLRNDGSAYDHWGRGGANVKARISNTTIRYGTQIVDLPVLQSNTVARLIPEYYTGTSINSNEIKNLELSAGYFTKDQLSNQIATDQNKLKRAVVYGGKYKFNDDLSAAYYGANLKDALDRHYLNMNYKYPLANDSALTFDFSGYHTKYNKEIYDKIAYSATGAANTSKTNDIWALSGSYKTGPHNLMLAYQQNSGDVGYVYNVAGAGGSSMYLPNSYLSDFVGNGEKSVQLQYSLDFNQFGIPGLNWTTAYVYGWDINVQAKGKRITDDAREREFFNQVKYTVQSGAAKDLSFKVRNSIYRADKNYTSDYYIGSTDEWRIFVEYPFKFL</sequence>
<dbReference type="InterPro" id="IPR005318">
    <property type="entry name" value="OM_porin_bac"/>
</dbReference>
<evidence type="ECO:0000256" key="3">
    <source>
        <dbReference type="ARBA" id="ARBA00022729"/>
    </source>
</evidence>
<protein>
    <submittedName>
        <fullName evidence="5">Outer membrane OprD family porin</fullName>
    </submittedName>
</protein>
<organism evidence="5 6">
    <name type="scientific">Acinetobacter calcoaceticus</name>
    <dbReference type="NCBI Taxonomy" id="471"/>
    <lineage>
        <taxon>Bacteria</taxon>
        <taxon>Pseudomonadati</taxon>
        <taxon>Pseudomonadota</taxon>
        <taxon>Gammaproteobacteria</taxon>
        <taxon>Moraxellales</taxon>
        <taxon>Moraxellaceae</taxon>
        <taxon>Acinetobacter</taxon>
        <taxon>Acinetobacter calcoaceticus/baumannii complex</taxon>
    </lineage>
</organism>